<dbReference type="Proteomes" id="UP001500390">
    <property type="component" value="Unassembled WGS sequence"/>
</dbReference>
<dbReference type="Gene3D" id="2.40.260.10">
    <property type="entry name" value="Sortase"/>
    <property type="match status" value="1"/>
</dbReference>
<reference evidence="3" key="1">
    <citation type="journal article" date="2019" name="Int. J. Syst. Evol. Microbiol.">
        <title>The Global Catalogue of Microorganisms (GCM) 10K type strain sequencing project: providing services to taxonomists for standard genome sequencing and annotation.</title>
        <authorList>
            <consortium name="The Broad Institute Genomics Platform"/>
            <consortium name="The Broad Institute Genome Sequencing Center for Infectious Disease"/>
            <person name="Wu L."/>
            <person name="Ma J."/>
        </authorList>
    </citation>
    <scope>NUCLEOTIDE SEQUENCE [LARGE SCALE GENOMIC DNA]</scope>
    <source>
        <strain evidence="3">JCM 17738</strain>
    </source>
</reference>
<comment type="caution">
    <text evidence="2">The sequence shown here is derived from an EMBL/GenBank/DDBJ whole genome shotgun (WGS) entry which is preliminary data.</text>
</comment>
<evidence type="ECO:0000313" key="3">
    <source>
        <dbReference type="Proteomes" id="UP001500390"/>
    </source>
</evidence>
<protein>
    <submittedName>
        <fullName evidence="2">Uncharacterized protein</fullName>
    </submittedName>
</protein>
<evidence type="ECO:0000256" key="1">
    <source>
        <dbReference type="SAM" id="MobiDB-lite"/>
    </source>
</evidence>
<sequence length="117" mass="12755">MLVLLFAAWQLWWTDVVSNRAQTQVVDSLEATFARQGAEATSAPVPANGIPDALNDDGAFAVLRIPRFGDDYARPIIEGTGRGVLALARDRVPQRRRGDRPRPLGCRCRGPSGTRLA</sequence>
<dbReference type="InterPro" id="IPR023365">
    <property type="entry name" value="Sortase_dom-sf"/>
</dbReference>
<proteinExistence type="predicted"/>
<keyword evidence="3" id="KW-1185">Reference proteome</keyword>
<feature type="compositionally biased region" description="Low complexity" evidence="1">
    <location>
        <begin position="103"/>
        <end position="117"/>
    </location>
</feature>
<evidence type="ECO:0000313" key="2">
    <source>
        <dbReference type="EMBL" id="GAA4397107.1"/>
    </source>
</evidence>
<name>A0ABP8JX81_9MICO</name>
<feature type="region of interest" description="Disordered" evidence="1">
    <location>
        <begin position="89"/>
        <end position="117"/>
    </location>
</feature>
<dbReference type="EMBL" id="BAABFX010000028">
    <property type="protein sequence ID" value="GAA4397107.1"/>
    <property type="molecule type" value="Genomic_DNA"/>
</dbReference>
<accession>A0ABP8JX81</accession>
<gene>
    <name evidence="2" type="ORF">GCM10023153_20700</name>
</gene>
<dbReference type="RefSeq" id="WP_345118804.1">
    <property type="nucleotide sequence ID" value="NZ_BAABFX010000028.1"/>
</dbReference>
<organism evidence="2 3">
    <name type="scientific">Ornithinibacter aureus</name>
    <dbReference type="NCBI Taxonomy" id="622664"/>
    <lineage>
        <taxon>Bacteria</taxon>
        <taxon>Bacillati</taxon>
        <taxon>Actinomycetota</taxon>
        <taxon>Actinomycetes</taxon>
        <taxon>Micrococcales</taxon>
        <taxon>Intrasporangiaceae</taxon>
        <taxon>Ornithinibacter</taxon>
    </lineage>
</organism>